<name>A0A0C3B3L3_SERVB</name>
<dbReference type="GO" id="GO:0000981">
    <property type="term" value="F:DNA-binding transcription factor activity, RNA polymerase II-specific"/>
    <property type="evidence" value="ECO:0007669"/>
    <property type="project" value="TreeGrafter"/>
</dbReference>
<evidence type="ECO:0000313" key="8">
    <source>
        <dbReference type="EMBL" id="KIM26779.1"/>
    </source>
</evidence>
<dbReference type="PROSITE" id="PS50157">
    <property type="entry name" value="ZINC_FINGER_C2H2_2"/>
    <property type="match status" value="1"/>
</dbReference>
<evidence type="ECO:0000256" key="4">
    <source>
        <dbReference type="ARBA" id="ARBA00022833"/>
    </source>
</evidence>
<gene>
    <name evidence="8" type="ORF">M408DRAFT_9638</name>
</gene>
<evidence type="ECO:0000256" key="6">
    <source>
        <dbReference type="SAM" id="MobiDB-lite"/>
    </source>
</evidence>
<dbReference type="AlphaFoldDB" id="A0A0C3B3L3"/>
<proteinExistence type="predicted"/>
<sequence>MSNEGGPTGRRSEDENYNTNDYRSGYPSYNQQGNPYTFNTHPMQGNSGYISSGGGSGNQGHAAYPWPNASVPAVPSQTNVHPNAHLQGSMYPGSNVSYGSAGYPTAGTQPMHLQQPAGVLPQSMLHASTAGGLPGSQQNMYAGASSSEGGPSGVYQCPYCPQKFERAGRFEAHMNGHREHKPFHCQGTCGTDDCTMSFTSQEALSSHKRKDRVTCENCEKTRRLLNPAERYRRHEYPSI</sequence>
<protein>
    <recommendedName>
        <fullName evidence="7">C2H2-type domain-containing protein</fullName>
    </recommendedName>
</protein>
<dbReference type="HOGENOM" id="CLU_1161752_0_0_1"/>
<dbReference type="GO" id="GO:0008270">
    <property type="term" value="F:zinc ion binding"/>
    <property type="evidence" value="ECO:0007669"/>
    <property type="project" value="UniProtKB-KW"/>
</dbReference>
<dbReference type="EMBL" id="KN824303">
    <property type="protein sequence ID" value="KIM26779.1"/>
    <property type="molecule type" value="Genomic_DNA"/>
</dbReference>
<evidence type="ECO:0000256" key="5">
    <source>
        <dbReference type="PROSITE-ProRule" id="PRU00042"/>
    </source>
</evidence>
<dbReference type="InterPro" id="IPR013087">
    <property type="entry name" value="Znf_C2H2_type"/>
</dbReference>
<dbReference type="Gene3D" id="3.30.160.60">
    <property type="entry name" value="Classic Zinc Finger"/>
    <property type="match status" value="1"/>
</dbReference>
<keyword evidence="1" id="KW-0479">Metal-binding</keyword>
<dbReference type="SUPFAM" id="SSF57667">
    <property type="entry name" value="beta-beta-alpha zinc fingers"/>
    <property type="match status" value="1"/>
</dbReference>
<evidence type="ECO:0000256" key="2">
    <source>
        <dbReference type="ARBA" id="ARBA00022737"/>
    </source>
</evidence>
<dbReference type="PANTHER" id="PTHR24409">
    <property type="entry name" value="ZINC FINGER PROTEIN 142"/>
    <property type="match status" value="1"/>
</dbReference>
<keyword evidence="4" id="KW-0862">Zinc</keyword>
<feature type="compositionally biased region" description="Polar residues" evidence="6">
    <location>
        <begin position="17"/>
        <end position="43"/>
    </location>
</feature>
<keyword evidence="9" id="KW-1185">Reference proteome</keyword>
<dbReference type="OrthoDB" id="6077919at2759"/>
<feature type="region of interest" description="Disordered" evidence="6">
    <location>
        <begin position="1"/>
        <end position="61"/>
    </location>
</feature>
<dbReference type="PROSITE" id="PS00028">
    <property type="entry name" value="ZINC_FINGER_C2H2_1"/>
    <property type="match status" value="1"/>
</dbReference>
<dbReference type="InterPro" id="IPR036236">
    <property type="entry name" value="Znf_C2H2_sf"/>
</dbReference>
<dbReference type="Pfam" id="PF00096">
    <property type="entry name" value="zf-C2H2"/>
    <property type="match status" value="1"/>
</dbReference>
<dbReference type="Proteomes" id="UP000054097">
    <property type="component" value="Unassembled WGS sequence"/>
</dbReference>
<dbReference type="SMART" id="SM00355">
    <property type="entry name" value="ZnF_C2H2"/>
    <property type="match status" value="2"/>
</dbReference>
<evidence type="ECO:0000259" key="7">
    <source>
        <dbReference type="PROSITE" id="PS50157"/>
    </source>
</evidence>
<evidence type="ECO:0000313" key="9">
    <source>
        <dbReference type="Proteomes" id="UP000054097"/>
    </source>
</evidence>
<reference evidence="8 9" key="1">
    <citation type="submission" date="2014-04" db="EMBL/GenBank/DDBJ databases">
        <authorList>
            <consortium name="DOE Joint Genome Institute"/>
            <person name="Kuo A."/>
            <person name="Zuccaro A."/>
            <person name="Kohler A."/>
            <person name="Nagy L.G."/>
            <person name="Floudas D."/>
            <person name="Copeland A."/>
            <person name="Barry K.W."/>
            <person name="Cichocki N."/>
            <person name="Veneault-Fourrey C."/>
            <person name="LaButti K."/>
            <person name="Lindquist E.A."/>
            <person name="Lipzen A."/>
            <person name="Lundell T."/>
            <person name="Morin E."/>
            <person name="Murat C."/>
            <person name="Sun H."/>
            <person name="Tunlid A."/>
            <person name="Henrissat B."/>
            <person name="Grigoriev I.V."/>
            <person name="Hibbett D.S."/>
            <person name="Martin F."/>
            <person name="Nordberg H.P."/>
            <person name="Cantor M.N."/>
            <person name="Hua S.X."/>
        </authorList>
    </citation>
    <scope>NUCLEOTIDE SEQUENCE [LARGE SCALE GENOMIC DNA]</scope>
    <source>
        <strain evidence="8 9">MAFF 305830</strain>
    </source>
</reference>
<dbReference type="GO" id="GO:0005634">
    <property type="term" value="C:nucleus"/>
    <property type="evidence" value="ECO:0007669"/>
    <property type="project" value="TreeGrafter"/>
</dbReference>
<evidence type="ECO:0000256" key="1">
    <source>
        <dbReference type="ARBA" id="ARBA00022723"/>
    </source>
</evidence>
<keyword evidence="2" id="KW-0677">Repeat</keyword>
<keyword evidence="3 5" id="KW-0863">Zinc-finger</keyword>
<feature type="domain" description="C2H2-type" evidence="7">
    <location>
        <begin position="155"/>
        <end position="182"/>
    </location>
</feature>
<organism evidence="8 9">
    <name type="scientific">Serendipita vermifera MAFF 305830</name>
    <dbReference type="NCBI Taxonomy" id="933852"/>
    <lineage>
        <taxon>Eukaryota</taxon>
        <taxon>Fungi</taxon>
        <taxon>Dikarya</taxon>
        <taxon>Basidiomycota</taxon>
        <taxon>Agaricomycotina</taxon>
        <taxon>Agaricomycetes</taxon>
        <taxon>Sebacinales</taxon>
        <taxon>Serendipitaceae</taxon>
        <taxon>Serendipita</taxon>
    </lineage>
</organism>
<reference evidence="9" key="2">
    <citation type="submission" date="2015-01" db="EMBL/GenBank/DDBJ databases">
        <title>Evolutionary Origins and Diversification of the Mycorrhizal Mutualists.</title>
        <authorList>
            <consortium name="DOE Joint Genome Institute"/>
            <consortium name="Mycorrhizal Genomics Consortium"/>
            <person name="Kohler A."/>
            <person name="Kuo A."/>
            <person name="Nagy L.G."/>
            <person name="Floudas D."/>
            <person name="Copeland A."/>
            <person name="Barry K.W."/>
            <person name="Cichocki N."/>
            <person name="Veneault-Fourrey C."/>
            <person name="LaButti K."/>
            <person name="Lindquist E.A."/>
            <person name="Lipzen A."/>
            <person name="Lundell T."/>
            <person name="Morin E."/>
            <person name="Murat C."/>
            <person name="Riley R."/>
            <person name="Ohm R."/>
            <person name="Sun H."/>
            <person name="Tunlid A."/>
            <person name="Henrissat B."/>
            <person name="Grigoriev I.V."/>
            <person name="Hibbett D.S."/>
            <person name="Martin F."/>
        </authorList>
    </citation>
    <scope>NUCLEOTIDE SEQUENCE [LARGE SCALE GENOMIC DNA]</scope>
    <source>
        <strain evidence="9">MAFF 305830</strain>
    </source>
</reference>
<dbReference type="PANTHER" id="PTHR24409:SF295">
    <property type="entry name" value="AZ2-RELATED"/>
    <property type="match status" value="1"/>
</dbReference>
<accession>A0A0C3B3L3</accession>
<dbReference type="GO" id="GO:0000977">
    <property type="term" value="F:RNA polymerase II transcription regulatory region sequence-specific DNA binding"/>
    <property type="evidence" value="ECO:0007669"/>
    <property type="project" value="TreeGrafter"/>
</dbReference>
<evidence type="ECO:0000256" key="3">
    <source>
        <dbReference type="ARBA" id="ARBA00022771"/>
    </source>
</evidence>